<evidence type="ECO:0000256" key="4">
    <source>
        <dbReference type="ARBA" id="ARBA00023125"/>
    </source>
</evidence>
<reference evidence="10 11" key="1">
    <citation type="submission" date="2021-03" db="EMBL/GenBank/DDBJ databases">
        <title>Enterococcal diversity collection.</title>
        <authorList>
            <person name="Gilmore M.S."/>
            <person name="Schwartzman J."/>
            <person name="Van Tyne D."/>
            <person name="Martin M."/>
            <person name="Earl A.M."/>
            <person name="Manson A.L."/>
            <person name="Straub T."/>
            <person name="Salamzade R."/>
            <person name="Saavedra J."/>
            <person name="Lebreton F."/>
            <person name="Prichula J."/>
            <person name="Schaufler K."/>
            <person name="Gaca A."/>
            <person name="Sgardioli B."/>
            <person name="Wagenaar J."/>
            <person name="Strong T."/>
        </authorList>
    </citation>
    <scope>NUCLEOTIDE SEQUENCE [LARGE SCALE GENOMIC DNA]</scope>
    <source>
        <strain evidence="10 11">669A</strain>
    </source>
</reference>
<protein>
    <submittedName>
        <fullName evidence="10">Response regulator transcription factor</fullName>
    </submittedName>
</protein>
<keyword evidence="11" id="KW-1185">Reference proteome</keyword>
<dbReference type="EMBL" id="JAFREM010000013">
    <property type="protein sequence ID" value="MBO1306140.1"/>
    <property type="molecule type" value="Genomic_DNA"/>
</dbReference>
<dbReference type="InterPro" id="IPR039420">
    <property type="entry name" value="WalR-like"/>
</dbReference>
<dbReference type="InterPro" id="IPR001867">
    <property type="entry name" value="OmpR/PhoB-type_DNA-bd"/>
</dbReference>
<evidence type="ECO:0000259" key="9">
    <source>
        <dbReference type="PROSITE" id="PS51755"/>
    </source>
</evidence>
<keyword evidence="3" id="KW-0805">Transcription regulation</keyword>
<dbReference type="Pfam" id="PF00486">
    <property type="entry name" value="Trans_reg_C"/>
    <property type="match status" value="1"/>
</dbReference>
<dbReference type="PANTHER" id="PTHR48111">
    <property type="entry name" value="REGULATOR OF RPOS"/>
    <property type="match status" value="1"/>
</dbReference>
<feature type="DNA-binding region" description="OmpR/PhoB-type" evidence="7">
    <location>
        <begin position="131"/>
        <end position="224"/>
    </location>
</feature>
<organism evidence="10 11">
    <name type="scientific">Candidatus Enterococcus moelleringii</name>
    <dbReference type="NCBI Taxonomy" id="2815325"/>
    <lineage>
        <taxon>Bacteria</taxon>
        <taxon>Bacillati</taxon>
        <taxon>Bacillota</taxon>
        <taxon>Bacilli</taxon>
        <taxon>Lactobacillales</taxon>
        <taxon>Enterococcaceae</taxon>
        <taxon>Enterococcus</taxon>
    </lineage>
</organism>
<dbReference type="PROSITE" id="PS51755">
    <property type="entry name" value="OMPR_PHOB"/>
    <property type="match status" value="1"/>
</dbReference>
<proteinExistence type="predicted"/>
<dbReference type="PANTHER" id="PTHR48111:SF2">
    <property type="entry name" value="RESPONSE REGULATOR SAER"/>
    <property type="match status" value="1"/>
</dbReference>
<evidence type="ECO:0000256" key="7">
    <source>
        <dbReference type="PROSITE-ProRule" id="PRU01091"/>
    </source>
</evidence>
<evidence type="ECO:0000313" key="10">
    <source>
        <dbReference type="EMBL" id="MBO1306140.1"/>
    </source>
</evidence>
<feature type="domain" description="Response regulatory" evidence="8">
    <location>
        <begin position="4"/>
        <end position="117"/>
    </location>
</feature>
<keyword evidence="5" id="KW-0804">Transcription</keyword>
<dbReference type="InterPro" id="IPR016032">
    <property type="entry name" value="Sig_transdc_resp-reg_C-effctor"/>
</dbReference>
<evidence type="ECO:0000256" key="3">
    <source>
        <dbReference type="ARBA" id="ARBA00023015"/>
    </source>
</evidence>
<dbReference type="SMART" id="SM00862">
    <property type="entry name" value="Trans_reg_C"/>
    <property type="match status" value="1"/>
</dbReference>
<evidence type="ECO:0000256" key="1">
    <source>
        <dbReference type="ARBA" id="ARBA00022553"/>
    </source>
</evidence>
<evidence type="ECO:0000259" key="8">
    <source>
        <dbReference type="PROSITE" id="PS50110"/>
    </source>
</evidence>
<dbReference type="Gene3D" id="3.40.50.2300">
    <property type="match status" value="1"/>
</dbReference>
<evidence type="ECO:0000256" key="5">
    <source>
        <dbReference type="ARBA" id="ARBA00023163"/>
    </source>
</evidence>
<dbReference type="SMART" id="SM00448">
    <property type="entry name" value="REC"/>
    <property type="match status" value="1"/>
</dbReference>
<dbReference type="Gene3D" id="6.10.250.690">
    <property type="match status" value="1"/>
</dbReference>
<comment type="caution">
    <text evidence="10">The sequence shown here is derived from an EMBL/GenBank/DDBJ whole genome shotgun (WGS) entry which is preliminary data.</text>
</comment>
<sequence>MAYTILHVDDEKEIIKLLKMYLKSEEMTLLEAYDGQEALEIISKTEIDLLIVDVMMPKIDGFELIRKVRKISNMPILVISARVEASDRIFGLELGADDYLTKPFDPHEAIARVKALLRRYHGLGVAEKASAAELTVGDLKLDLHSCSALVSGQSIELTAVEFRVLKLLMEQPGRVFTKEQIYEHGWEDSLTGYNNVRVMMSKLREKIGNERIRTIRGLGYRLEAANEGS</sequence>
<dbReference type="PROSITE" id="PS50110">
    <property type="entry name" value="RESPONSE_REGULATORY"/>
    <property type="match status" value="1"/>
</dbReference>
<evidence type="ECO:0000256" key="2">
    <source>
        <dbReference type="ARBA" id="ARBA00023012"/>
    </source>
</evidence>
<keyword evidence="4 7" id="KW-0238">DNA-binding</keyword>
<evidence type="ECO:0000313" key="11">
    <source>
        <dbReference type="Proteomes" id="UP000664601"/>
    </source>
</evidence>
<dbReference type="SUPFAM" id="SSF52172">
    <property type="entry name" value="CheY-like"/>
    <property type="match status" value="1"/>
</dbReference>
<name>A0ABS3L959_9ENTE</name>
<dbReference type="Gene3D" id="1.10.10.10">
    <property type="entry name" value="Winged helix-like DNA-binding domain superfamily/Winged helix DNA-binding domain"/>
    <property type="match status" value="1"/>
</dbReference>
<dbReference type="Pfam" id="PF00072">
    <property type="entry name" value="Response_reg"/>
    <property type="match status" value="1"/>
</dbReference>
<feature type="modified residue" description="4-aspartylphosphate" evidence="6">
    <location>
        <position position="53"/>
    </location>
</feature>
<feature type="domain" description="OmpR/PhoB-type" evidence="9">
    <location>
        <begin position="131"/>
        <end position="224"/>
    </location>
</feature>
<dbReference type="InterPro" id="IPR001789">
    <property type="entry name" value="Sig_transdc_resp-reg_receiver"/>
</dbReference>
<dbReference type="SUPFAM" id="SSF46894">
    <property type="entry name" value="C-terminal effector domain of the bipartite response regulators"/>
    <property type="match status" value="1"/>
</dbReference>
<dbReference type="InterPro" id="IPR036388">
    <property type="entry name" value="WH-like_DNA-bd_sf"/>
</dbReference>
<keyword evidence="2" id="KW-0902">Two-component regulatory system</keyword>
<dbReference type="Proteomes" id="UP000664601">
    <property type="component" value="Unassembled WGS sequence"/>
</dbReference>
<evidence type="ECO:0000256" key="6">
    <source>
        <dbReference type="PROSITE-ProRule" id="PRU00169"/>
    </source>
</evidence>
<accession>A0ABS3L959</accession>
<dbReference type="RefSeq" id="WP_207673072.1">
    <property type="nucleotide sequence ID" value="NZ_JAFREM010000013.1"/>
</dbReference>
<keyword evidence="1 6" id="KW-0597">Phosphoprotein</keyword>
<dbReference type="InterPro" id="IPR011006">
    <property type="entry name" value="CheY-like_superfamily"/>
</dbReference>
<gene>
    <name evidence="10" type="ORF">JZO70_08205</name>
</gene>
<dbReference type="CDD" id="cd00383">
    <property type="entry name" value="trans_reg_C"/>
    <property type="match status" value="1"/>
</dbReference>